<name>F0SNA5_RUBBR</name>
<dbReference type="OrthoDB" id="242375at2"/>
<dbReference type="RefSeq" id="WP_013630852.1">
    <property type="nucleotide sequence ID" value="NC_015174.1"/>
</dbReference>
<evidence type="ECO:0000313" key="4">
    <source>
        <dbReference type="Proteomes" id="UP000006860"/>
    </source>
</evidence>
<proteinExistence type="predicted"/>
<evidence type="ECO:0000256" key="2">
    <source>
        <dbReference type="SAM" id="SignalP"/>
    </source>
</evidence>
<organism evidence="3 4">
    <name type="scientific">Rubinisphaera brasiliensis (strain ATCC 49424 / DSM 5305 / JCM 21570 / IAM 15109 / NBRC 103401 / IFAM 1448)</name>
    <name type="common">Planctomyces brasiliensis</name>
    <dbReference type="NCBI Taxonomy" id="756272"/>
    <lineage>
        <taxon>Bacteria</taxon>
        <taxon>Pseudomonadati</taxon>
        <taxon>Planctomycetota</taxon>
        <taxon>Planctomycetia</taxon>
        <taxon>Planctomycetales</taxon>
        <taxon>Planctomycetaceae</taxon>
        <taxon>Rubinisphaera</taxon>
    </lineage>
</organism>
<keyword evidence="4" id="KW-1185">Reference proteome</keyword>
<protein>
    <recommendedName>
        <fullName evidence="5">Methane oxygenase PmoA</fullName>
    </recommendedName>
</protein>
<keyword evidence="2" id="KW-0732">Signal</keyword>
<dbReference type="AlphaFoldDB" id="F0SNA5"/>
<accession>F0SNA5</accession>
<dbReference type="STRING" id="756272.Plabr_4577"/>
<reference evidence="4" key="1">
    <citation type="submission" date="2011-02" db="EMBL/GenBank/DDBJ databases">
        <title>The complete genome of Planctomyces brasiliensis DSM 5305.</title>
        <authorList>
            <person name="Lucas S."/>
            <person name="Copeland A."/>
            <person name="Lapidus A."/>
            <person name="Bruce D."/>
            <person name="Goodwin L."/>
            <person name="Pitluck S."/>
            <person name="Kyrpides N."/>
            <person name="Mavromatis K."/>
            <person name="Pagani I."/>
            <person name="Ivanova N."/>
            <person name="Ovchinnikova G."/>
            <person name="Lu M."/>
            <person name="Detter J.C."/>
            <person name="Han C."/>
            <person name="Land M."/>
            <person name="Hauser L."/>
            <person name="Markowitz V."/>
            <person name="Cheng J.-F."/>
            <person name="Hugenholtz P."/>
            <person name="Woyke T."/>
            <person name="Wu D."/>
            <person name="Tindall B."/>
            <person name="Pomrenke H.G."/>
            <person name="Brambilla E."/>
            <person name="Klenk H.-P."/>
            <person name="Eisen J.A."/>
        </authorList>
    </citation>
    <scope>NUCLEOTIDE SEQUENCE [LARGE SCALE GENOMIC DNA]</scope>
    <source>
        <strain evidence="4">ATCC 49424 / DSM 5305 / JCM 21570 / NBRC 103401 / IFAM 1448</strain>
    </source>
</reference>
<dbReference type="KEGG" id="pbs:Plabr_4577"/>
<dbReference type="HOGENOM" id="CLU_053136_0_0_0"/>
<evidence type="ECO:0000313" key="3">
    <source>
        <dbReference type="EMBL" id="ADY62148.1"/>
    </source>
</evidence>
<dbReference type="EMBL" id="CP002546">
    <property type="protein sequence ID" value="ADY62148.1"/>
    <property type="molecule type" value="Genomic_DNA"/>
</dbReference>
<dbReference type="Proteomes" id="UP000006860">
    <property type="component" value="Chromosome"/>
</dbReference>
<feature type="signal peptide" evidence="2">
    <location>
        <begin position="1"/>
        <end position="23"/>
    </location>
</feature>
<gene>
    <name evidence="3" type="ordered locus">Plabr_4577</name>
</gene>
<dbReference type="InterPro" id="IPR029475">
    <property type="entry name" value="DUF6807"/>
</dbReference>
<dbReference type="Pfam" id="PF14100">
    <property type="entry name" value="DUF6807"/>
    <property type="match status" value="1"/>
</dbReference>
<evidence type="ECO:0008006" key="5">
    <source>
        <dbReference type="Google" id="ProtNLM"/>
    </source>
</evidence>
<evidence type="ECO:0000256" key="1">
    <source>
        <dbReference type="SAM" id="MobiDB-lite"/>
    </source>
</evidence>
<feature type="region of interest" description="Disordered" evidence="1">
    <location>
        <begin position="312"/>
        <end position="361"/>
    </location>
</feature>
<sequence length="425" mass="47077">MKVPCRLLVFSLVTALCHVGVHAAEPAPPVKTTTVQIQAGNDSSSDLLVRFPWPDDVKSSSGEQTSWALHGQGGSWPVQRLQGSEGNEAVVQLPQEFYDGNAHTFQLAETSEVASVRPFVVDQDEASVRVMRGESSVFVYHTRPVLPEGIESWYRRSGHIHPLLTPAGQIVSDDFAPDHRHQHGLFFAWVNTSVGDRAVDFWNQAKQQGTVRHAETLVADSGPVTAQLKTRLEHIAFGKEGEQTVLEETWDILLHPAKEINLFEVISVQKNVSKEVVTLNQYHYGGFALRAKRSWLLDSKNGDRSDVVLRTNAETNRKDGNHTPAEWVSIHGPSDFQQGPTMGGAAILGHPENRNAPQPTRLHPQKPYFCFCPVVEAAIELQPGDELRSRYLVATFDDVVDPSRLNELSAAFAQQPRVELGRNGE</sequence>
<feature type="chain" id="PRO_5003256517" description="Methane oxygenase PmoA" evidence="2">
    <location>
        <begin position="24"/>
        <end position="425"/>
    </location>
</feature>
<dbReference type="eggNOG" id="COG3828">
    <property type="taxonomic scope" value="Bacteria"/>
</dbReference>